<protein>
    <submittedName>
        <fullName evidence="2">Transposase</fullName>
    </submittedName>
</protein>
<dbReference type="PANTHER" id="PTHR33498:SF1">
    <property type="entry name" value="TRANSPOSASE FOR INSERTION SEQUENCE ELEMENT IS1557"/>
    <property type="match status" value="1"/>
</dbReference>
<dbReference type="EMBL" id="CP045571">
    <property type="protein sequence ID" value="QFX96890.1"/>
    <property type="molecule type" value="Genomic_DNA"/>
</dbReference>
<evidence type="ECO:0000259" key="1">
    <source>
        <dbReference type="Pfam" id="PF01610"/>
    </source>
</evidence>
<sequence length="197" mass="22941">MDLSPAFQKGADAYLPKAQVTFDRFHLMKRVNEAVDHVHRSEALTRPDLKKTRWVWLKNDRNLKAKLQESLQNLKTEQAYQYRLAFQDIYTIKNRHQSAPLLKAWLESAKSSGLTPIVKVAYTIMNHWDSALRWSESQINNGIFEGFNSLIQSAKAKARGYRTHKNFISMAYRSWVNWILGYPLKMSINQLSPSIKE</sequence>
<dbReference type="Proteomes" id="UP000363590">
    <property type="component" value="Chromosome"/>
</dbReference>
<proteinExistence type="predicted"/>
<name>A0A5P9XTA5_ACITH</name>
<evidence type="ECO:0000313" key="3">
    <source>
        <dbReference type="Proteomes" id="UP000363590"/>
    </source>
</evidence>
<dbReference type="KEGG" id="atx:GCD22_02738"/>
<dbReference type="AlphaFoldDB" id="A0A5P9XTA5"/>
<dbReference type="Pfam" id="PF01610">
    <property type="entry name" value="DDE_Tnp_ISL3"/>
    <property type="match status" value="1"/>
</dbReference>
<dbReference type="PANTHER" id="PTHR33498">
    <property type="entry name" value="TRANSPOSASE FOR INSERTION SEQUENCE ELEMENT IS1557"/>
    <property type="match status" value="1"/>
</dbReference>
<dbReference type="InterPro" id="IPR047951">
    <property type="entry name" value="Transpos_ISL3"/>
</dbReference>
<organism evidence="2 3">
    <name type="scientific">Acidithiobacillus thiooxidans ATCC 19377</name>
    <dbReference type="NCBI Taxonomy" id="637390"/>
    <lineage>
        <taxon>Bacteria</taxon>
        <taxon>Pseudomonadati</taxon>
        <taxon>Pseudomonadota</taxon>
        <taxon>Acidithiobacillia</taxon>
        <taxon>Acidithiobacillales</taxon>
        <taxon>Acidithiobacillaceae</taxon>
        <taxon>Acidithiobacillus</taxon>
    </lineage>
</organism>
<dbReference type="InterPro" id="IPR002560">
    <property type="entry name" value="Transposase_DDE"/>
</dbReference>
<accession>A0A5P9XTA5</accession>
<gene>
    <name evidence="2" type="ORF">GCD22_02738</name>
</gene>
<feature type="domain" description="Transposase IS204/IS1001/IS1096/IS1165 DDE" evidence="1">
    <location>
        <begin position="1"/>
        <end position="170"/>
    </location>
</feature>
<evidence type="ECO:0000313" key="2">
    <source>
        <dbReference type="EMBL" id="QFX96890.1"/>
    </source>
</evidence>
<reference evidence="2 3" key="1">
    <citation type="submission" date="2019-10" db="EMBL/GenBank/DDBJ databases">
        <authorList>
            <person name="Wang R."/>
        </authorList>
    </citation>
    <scope>NUCLEOTIDE SEQUENCE [LARGE SCALE GENOMIC DNA]</scope>
    <source>
        <strain evidence="2 3">ATCC 19377</strain>
    </source>
</reference>